<dbReference type="STRING" id="476652.DEAC_c29530"/>
<dbReference type="Proteomes" id="UP000036356">
    <property type="component" value="Unassembled WGS sequence"/>
</dbReference>
<proteinExistence type="predicted"/>
<dbReference type="PATRIC" id="fig|476652.3.peg.3111"/>
<keyword evidence="2" id="KW-1185">Reference proteome</keyword>
<protein>
    <submittedName>
        <fullName evidence="1">Uncharacterized protein</fullName>
    </submittedName>
</protein>
<gene>
    <name evidence="1" type="ORF">DEAC_c29530</name>
</gene>
<evidence type="ECO:0000313" key="1">
    <source>
        <dbReference type="EMBL" id="KLU64986.1"/>
    </source>
</evidence>
<organism evidence="1 2">
    <name type="scientific">Desulfosporosinus acididurans</name>
    <dbReference type="NCBI Taxonomy" id="476652"/>
    <lineage>
        <taxon>Bacteria</taxon>
        <taxon>Bacillati</taxon>
        <taxon>Bacillota</taxon>
        <taxon>Clostridia</taxon>
        <taxon>Eubacteriales</taxon>
        <taxon>Desulfitobacteriaceae</taxon>
        <taxon>Desulfosporosinus</taxon>
    </lineage>
</organism>
<accession>A0A0J1IJZ2</accession>
<reference evidence="1 2" key="1">
    <citation type="submission" date="2015-06" db="EMBL/GenBank/DDBJ databases">
        <title>Draft genome of the moderately acidophilic sulfate reducer Candidatus Desulfosporosinus acididurans strain M1.</title>
        <authorList>
            <person name="Poehlein A."/>
            <person name="Petzsch P."/>
            <person name="Johnson B.D."/>
            <person name="Schloemann M."/>
            <person name="Daniel R."/>
            <person name="Muehling M."/>
        </authorList>
    </citation>
    <scope>NUCLEOTIDE SEQUENCE [LARGE SCALE GENOMIC DNA]</scope>
    <source>
        <strain evidence="1 2">M1</strain>
    </source>
</reference>
<dbReference type="EMBL" id="LDZY01000010">
    <property type="protein sequence ID" value="KLU64986.1"/>
    <property type="molecule type" value="Genomic_DNA"/>
</dbReference>
<sequence length="283" mass="31979">MWPRRRLLLVAPSGAPGIDGARALFKEFNLDFVELDPAGPEISSVSSQDWLEKPFACSANEIGPFTEVVVWPGLDDVDWRPQQILKYSLSVQSINVYLHNFFENEIVIPFSEQEVLTEGYPLAGHILKEAGFEPSILWQTKDRTWKCEERPGFIWVLPDSWLSMLAGKETMGRCLANSSSEVLWKRNEMGIDFYRGEGETYVGHLPRRPNPAEEPSAAASIAMCLNLGVSWLDITFALKSAWTDNIMTDNLRWNGNGFGWNARTCGEELLTEGVNDMENRRTC</sequence>
<name>A0A0J1IJZ2_9FIRM</name>
<evidence type="ECO:0000313" key="2">
    <source>
        <dbReference type="Proteomes" id="UP000036356"/>
    </source>
</evidence>
<dbReference type="AlphaFoldDB" id="A0A0J1IJZ2"/>
<dbReference type="RefSeq" id="WP_047810781.1">
    <property type="nucleotide sequence ID" value="NZ_LDZY01000010.1"/>
</dbReference>
<comment type="caution">
    <text evidence="1">The sequence shown here is derived from an EMBL/GenBank/DDBJ whole genome shotgun (WGS) entry which is preliminary data.</text>
</comment>